<dbReference type="AlphaFoldDB" id="A0A0G1XMG8"/>
<feature type="compositionally biased region" description="Polar residues" evidence="14">
    <location>
        <begin position="19"/>
        <end position="34"/>
    </location>
</feature>
<dbReference type="InterPro" id="IPR036393">
    <property type="entry name" value="AceGlu_kinase-like_sf"/>
</dbReference>
<dbReference type="PIRSF" id="PIRSF005650">
    <property type="entry name" value="Uridylate_kin"/>
    <property type="match status" value="1"/>
</dbReference>
<dbReference type="InterPro" id="IPR011818">
    <property type="entry name" value="Uridylate_kinase_arch/spir"/>
</dbReference>
<dbReference type="GO" id="GO:0006225">
    <property type="term" value="P:UDP biosynthetic process"/>
    <property type="evidence" value="ECO:0007669"/>
    <property type="project" value="TreeGrafter"/>
</dbReference>
<keyword evidence="9 16" id="KW-0418">Kinase</keyword>
<feature type="domain" description="Aspartate/glutamate/uridylate kinase" evidence="15">
    <location>
        <begin position="45"/>
        <end position="247"/>
    </location>
</feature>
<dbReference type="EC" id="2.7.4.22" evidence="4"/>
<keyword evidence="11" id="KW-0665">Pyrimidine biosynthesis</keyword>
<evidence type="ECO:0000256" key="9">
    <source>
        <dbReference type="ARBA" id="ARBA00022777"/>
    </source>
</evidence>
<reference evidence="16 17" key="1">
    <citation type="journal article" date="2015" name="Nature">
        <title>rRNA introns, odd ribosomes, and small enigmatic genomes across a large radiation of phyla.</title>
        <authorList>
            <person name="Brown C.T."/>
            <person name="Hug L.A."/>
            <person name="Thomas B.C."/>
            <person name="Sharon I."/>
            <person name="Castelle C.J."/>
            <person name="Singh A."/>
            <person name="Wilkins M.J."/>
            <person name="Williams K.H."/>
            <person name="Banfield J.F."/>
        </authorList>
    </citation>
    <scope>NUCLEOTIDE SEQUENCE [LARGE SCALE GENOMIC DNA]</scope>
</reference>
<accession>A0A0G1XMG8</accession>
<dbReference type="InterPro" id="IPR001048">
    <property type="entry name" value="Asp/Glu/Uridylate_kinase"/>
</dbReference>
<dbReference type="EMBL" id="LCRI01000023">
    <property type="protein sequence ID" value="KKW32483.1"/>
    <property type="molecule type" value="Genomic_DNA"/>
</dbReference>
<evidence type="ECO:0000256" key="7">
    <source>
        <dbReference type="ARBA" id="ARBA00022679"/>
    </source>
</evidence>
<evidence type="ECO:0000256" key="2">
    <source>
        <dbReference type="ARBA" id="ARBA00004791"/>
    </source>
</evidence>
<evidence type="ECO:0000313" key="16">
    <source>
        <dbReference type="EMBL" id="KKW32483.1"/>
    </source>
</evidence>
<dbReference type="InterPro" id="IPR011817">
    <property type="entry name" value="Uridylate_kinase"/>
</dbReference>
<keyword evidence="7" id="KW-0808">Transferase</keyword>
<evidence type="ECO:0000256" key="1">
    <source>
        <dbReference type="ARBA" id="ARBA00004496"/>
    </source>
</evidence>
<dbReference type="GO" id="GO:0033862">
    <property type="term" value="F:UMP kinase activity"/>
    <property type="evidence" value="ECO:0007669"/>
    <property type="project" value="UniProtKB-EC"/>
</dbReference>
<comment type="caution">
    <text evidence="16">The sequence shown here is derived from an EMBL/GenBank/DDBJ whole genome shotgun (WGS) entry which is preliminary data.</text>
</comment>
<dbReference type="Pfam" id="PF00696">
    <property type="entry name" value="AA_kinase"/>
    <property type="match status" value="1"/>
</dbReference>
<comment type="pathway">
    <text evidence="2">Pyrimidine metabolism; CTP biosynthesis via de novo pathway; UDP from UMP (UMPK route): step 1/1.</text>
</comment>
<keyword evidence="6" id="KW-0963">Cytoplasm</keyword>
<comment type="similarity">
    <text evidence="3">Belongs to the UMP kinase family.</text>
</comment>
<evidence type="ECO:0000256" key="10">
    <source>
        <dbReference type="ARBA" id="ARBA00022840"/>
    </source>
</evidence>
<keyword evidence="10" id="KW-0067">ATP-binding</keyword>
<gene>
    <name evidence="16" type="ORF">UY77_C0023G0012</name>
</gene>
<dbReference type="GO" id="GO:0005524">
    <property type="term" value="F:ATP binding"/>
    <property type="evidence" value="ECO:0007669"/>
    <property type="project" value="UniProtKB-KW"/>
</dbReference>
<evidence type="ECO:0000256" key="12">
    <source>
        <dbReference type="ARBA" id="ARBA00032092"/>
    </source>
</evidence>
<evidence type="ECO:0000256" key="11">
    <source>
        <dbReference type="ARBA" id="ARBA00022975"/>
    </source>
</evidence>
<dbReference type="NCBIfam" id="TIGR02076">
    <property type="entry name" value="pyrH_arch"/>
    <property type="match status" value="1"/>
</dbReference>
<dbReference type="GO" id="GO:0005737">
    <property type="term" value="C:cytoplasm"/>
    <property type="evidence" value="ECO:0007669"/>
    <property type="project" value="UniProtKB-SubCell"/>
</dbReference>
<dbReference type="PANTHER" id="PTHR42833">
    <property type="entry name" value="URIDYLATE KINASE"/>
    <property type="match status" value="1"/>
</dbReference>
<evidence type="ECO:0000313" key="17">
    <source>
        <dbReference type="Proteomes" id="UP000034711"/>
    </source>
</evidence>
<organism evidence="16 17">
    <name type="scientific">Candidatus Uhrbacteria bacterium GW2011_GWA2_53_10</name>
    <dbReference type="NCBI Taxonomy" id="1618980"/>
    <lineage>
        <taxon>Bacteria</taxon>
        <taxon>Candidatus Uhriibacteriota</taxon>
    </lineage>
</organism>
<evidence type="ECO:0000256" key="14">
    <source>
        <dbReference type="SAM" id="MobiDB-lite"/>
    </source>
</evidence>
<feature type="region of interest" description="Disordered" evidence="14">
    <location>
        <begin position="1"/>
        <end position="43"/>
    </location>
</feature>
<dbReference type="UniPathway" id="UPA00159">
    <property type="reaction ID" value="UER00275"/>
</dbReference>
<evidence type="ECO:0000256" key="4">
    <source>
        <dbReference type="ARBA" id="ARBA00012899"/>
    </source>
</evidence>
<dbReference type="PANTHER" id="PTHR42833:SF4">
    <property type="entry name" value="URIDYLATE KINASE PUMPKIN, CHLOROPLASTIC"/>
    <property type="match status" value="1"/>
</dbReference>
<keyword evidence="8" id="KW-0547">Nucleotide-binding</keyword>
<name>A0A0G1XMG8_9BACT</name>
<sequence length="269" mass="29597">MHGTTTVKKMSLRAPGRQTGRSNPSKKIASSSRHGGTPRNDGRGVVVISVGGSLVVPPGGIDVSFLKQLKTLMERQVKLGTRFVIVVGGGGTARAYQNAARRVGKITREDIDWLGIHSTRLNGHLLRTILRGLAHPVMLKDPTRPLTHWKEPVLVIAGWKPGWSTDYVATRMARRLKASMVVNLSNIDYLYTSDPRKNPEAKAICEISWQEFRKMVGDKWDPGMNVPFDPIASRLAHQSKISVVIANGKNFKNLDAILSGRSFKGTMIT</sequence>
<evidence type="ECO:0000256" key="5">
    <source>
        <dbReference type="ARBA" id="ARBA00016403"/>
    </source>
</evidence>
<evidence type="ECO:0000256" key="13">
    <source>
        <dbReference type="ARBA" id="ARBA00047767"/>
    </source>
</evidence>
<proteinExistence type="inferred from homology"/>
<protein>
    <recommendedName>
        <fullName evidence="5">Uridylate kinase</fullName>
        <ecNumber evidence="4">2.7.4.22</ecNumber>
    </recommendedName>
    <alternativeName>
        <fullName evidence="12">Uridine monophosphate kinase</fullName>
    </alternativeName>
</protein>
<dbReference type="GO" id="GO:0044210">
    <property type="term" value="P:'de novo' CTP biosynthetic process"/>
    <property type="evidence" value="ECO:0007669"/>
    <property type="project" value="UniProtKB-UniPathway"/>
</dbReference>
<comment type="subcellular location">
    <subcellularLocation>
        <location evidence="1">Cytoplasm</location>
    </subcellularLocation>
</comment>
<dbReference type="SUPFAM" id="SSF53633">
    <property type="entry name" value="Carbamate kinase-like"/>
    <property type="match status" value="1"/>
</dbReference>
<evidence type="ECO:0000256" key="8">
    <source>
        <dbReference type="ARBA" id="ARBA00022741"/>
    </source>
</evidence>
<dbReference type="Proteomes" id="UP000034711">
    <property type="component" value="Unassembled WGS sequence"/>
</dbReference>
<evidence type="ECO:0000259" key="15">
    <source>
        <dbReference type="Pfam" id="PF00696"/>
    </source>
</evidence>
<evidence type="ECO:0000256" key="6">
    <source>
        <dbReference type="ARBA" id="ARBA00022490"/>
    </source>
</evidence>
<comment type="catalytic activity">
    <reaction evidence="13">
        <text>UMP + ATP = UDP + ADP</text>
        <dbReference type="Rhea" id="RHEA:24400"/>
        <dbReference type="ChEBI" id="CHEBI:30616"/>
        <dbReference type="ChEBI" id="CHEBI:57865"/>
        <dbReference type="ChEBI" id="CHEBI:58223"/>
        <dbReference type="ChEBI" id="CHEBI:456216"/>
        <dbReference type="EC" id="2.7.4.22"/>
    </reaction>
</comment>
<evidence type="ECO:0000256" key="3">
    <source>
        <dbReference type="ARBA" id="ARBA00007614"/>
    </source>
</evidence>
<dbReference type="Gene3D" id="3.40.1160.10">
    <property type="entry name" value="Acetylglutamate kinase-like"/>
    <property type="match status" value="1"/>
</dbReference>